<keyword evidence="3 5" id="KW-1133">Transmembrane helix</keyword>
<dbReference type="Proteomes" id="UP000192758">
    <property type="component" value="Unassembled WGS sequence"/>
</dbReference>
<dbReference type="AlphaFoldDB" id="A0A1W0E8V2"/>
<evidence type="ECO:0000256" key="2">
    <source>
        <dbReference type="ARBA" id="ARBA00022692"/>
    </source>
</evidence>
<keyword evidence="2 5" id="KW-0812">Transmembrane</keyword>
<evidence type="ECO:0000256" key="4">
    <source>
        <dbReference type="ARBA" id="ARBA00023136"/>
    </source>
</evidence>
<dbReference type="VEuPathDB" id="MicrosporidiaDB:EHP00_2013"/>
<proteinExistence type="predicted"/>
<evidence type="ECO:0000256" key="3">
    <source>
        <dbReference type="ARBA" id="ARBA00022989"/>
    </source>
</evidence>
<dbReference type="GO" id="GO:0016020">
    <property type="term" value="C:membrane"/>
    <property type="evidence" value="ECO:0007669"/>
    <property type="project" value="UniProtKB-SubCell"/>
</dbReference>
<evidence type="ECO:0000256" key="1">
    <source>
        <dbReference type="ARBA" id="ARBA00004141"/>
    </source>
</evidence>
<evidence type="ECO:0000313" key="7">
    <source>
        <dbReference type="Proteomes" id="UP000192758"/>
    </source>
</evidence>
<dbReference type="Gene3D" id="1.20.58.340">
    <property type="entry name" value="Magnesium transport protein CorA, transmembrane region"/>
    <property type="match status" value="1"/>
</dbReference>
<reference evidence="6 7" key="1">
    <citation type="journal article" date="2017" name="Environ. Microbiol.">
        <title>Decay of the glycolytic pathway and adaptation to intranuclear parasitism within Enterocytozoonidae microsporidia.</title>
        <authorList>
            <person name="Wiredu Boakye D."/>
            <person name="Jaroenlak P."/>
            <person name="Prachumwat A."/>
            <person name="Williams T.A."/>
            <person name="Bateman K.S."/>
            <person name="Itsathitphaisarn O."/>
            <person name="Sritunyalucksana K."/>
            <person name="Paszkiewicz K.H."/>
            <person name="Moore K.A."/>
            <person name="Stentiford G.D."/>
            <person name="Williams B.A."/>
        </authorList>
    </citation>
    <scope>NUCLEOTIDE SEQUENCE [LARGE SCALE GENOMIC DNA]</scope>
    <source>
        <strain evidence="6 7">TH1</strain>
    </source>
</reference>
<accession>A0A1W0E8V2</accession>
<gene>
    <name evidence="6" type="ORF">EHP00_2013</name>
</gene>
<dbReference type="PANTHER" id="PTHR21535:SF51">
    <property type="entry name" value="MANGANESE RESISTANCE PROTEIN MNR2"/>
    <property type="match status" value="1"/>
</dbReference>
<dbReference type="OrthoDB" id="29879at2759"/>
<evidence type="ECO:0000256" key="5">
    <source>
        <dbReference type="SAM" id="Phobius"/>
    </source>
</evidence>
<feature type="transmembrane region" description="Helical" evidence="5">
    <location>
        <begin position="293"/>
        <end position="311"/>
    </location>
</feature>
<keyword evidence="7" id="KW-1185">Reference proteome</keyword>
<feature type="transmembrane region" description="Helical" evidence="5">
    <location>
        <begin position="260"/>
        <end position="281"/>
    </location>
</feature>
<comment type="subcellular location">
    <subcellularLocation>
        <location evidence="1">Membrane</location>
        <topology evidence="1">Multi-pass membrane protein</topology>
    </subcellularLocation>
</comment>
<dbReference type="STRING" id="646526.A0A1W0E8V2"/>
<dbReference type="InterPro" id="IPR045863">
    <property type="entry name" value="CorA_TM1_TM2"/>
</dbReference>
<name>A0A1W0E8V2_9MICR</name>
<dbReference type="SUPFAM" id="SSF144083">
    <property type="entry name" value="Magnesium transport protein CorA, transmembrane region"/>
    <property type="match status" value="1"/>
</dbReference>
<protein>
    <submittedName>
        <fullName evidence="6">Uncharacterized protein</fullName>
    </submittedName>
</protein>
<evidence type="ECO:0000313" key="6">
    <source>
        <dbReference type="EMBL" id="OQS55658.1"/>
    </source>
</evidence>
<sequence length="323" mass="38287">MNEYIYYNVLNNINIFKISYILYNTKICIILIDKEVYVYIEDTIEKIRIEKEILLCNINNNTNINYNTDISNTDINYNNTKINNTNDISNNFIFNLLCNILNLQYDKISLINYNLKRLKNEFNLKLRSRTLENNHSYTKYLSKIDNYLDDIINVEQEIIAIENYITYIRNNTNKLYNSNLYNSNIHNLNNTNNLNNSNNLYNSNINNLNNTILSIKYNKLIRLIKSSKTCMFKFKSTYTESMDLKFAIKQDKVNDTIQKISLVTFLFLPIQAISGIFGMNIAVPFEHEKSLKYFYGLILITPICYIGYYIGYKVYRILQNKIY</sequence>
<dbReference type="GO" id="GO:0015095">
    <property type="term" value="F:magnesium ion transmembrane transporter activity"/>
    <property type="evidence" value="ECO:0007669"/>
    <property type="project" value="TreeGrafter"/>
</dbReference>
<dbReference type="PANTHER" id="PTHR21535">
    <property type="entry name" value="MAGNESIUM AND COBALT TRANSPORT PROTEIN/MITOCHONDRIAL IMPORT INNER MEMBRANE TRANSLOCASE SUBUNIT TIM8"/>
    <property type="match status" value="1"/>
</dbReference>
<dbReference type="EMBL" id="MNPJ01000004">
    <property type="protein sequence ID" value="OQS55658.1"/>
    <property type="molecule type" value="Genomic_DNA"/>
</dbReference>
<comment type="caution">
    <text evidence="6">The sequence shown here is derived from an EMBL/GenBank/DDBJ whole genome shotgun (WGS) entry which is preliminary data.</text>
</comment>
<dbReference type="GO" id="GO:0010961">
    <property type="term" value="P:intracellular magnesium ion homeostasis"/>
    <property type="evidence" value="ECO:0007669"/>
    <property type="project" value="TreeGrafter"/>
</dbReference>
<keyword evidence="4 5" id="KW-0472">Membrane</keyword>
<organism evidence="6 7">
    <name type="scientific">Ecytonucleospora hepatopenaei</name>
    <dbReference type="NCBI Taxonomy" id="646526"/>
    <lineage>
        <taxon>Eukaryota</taxon>
        <taxon>Fungi</taxon>
        <taxon>Fungi incertae sedis</taxon>
        <taxon>Microsporidia</taxon>
        <taxon>Enterocytozoonidae</taxon>
        <taxon>Ecytonucleospora</taxon>
    </lineage>
</organism>